<dbReference type="InterPro" id="IPR002557">
    <property type="entry name" value="Chitin-bd_dom"/>
</dbReference>
<organism evidence="4">
    <name type="scientific">Hyalella azteca</name>
    <name type="common">Amphipod</name>
    <dbReference type="NCBI Taxonomy" id="294128"/>
    <lineage>
        <taxon>Eukaryota</taxon>
        <taxon>Metazoa</taxon>
        <taxon>Ecdysozoa</taxon>
        <taxon>Arthropoda</taxon>
        <taxon>Crustacea</taxon>
        <taxon>Multicrustacea</taxon>
        <taxon>Malacostraca</taxon>
        <taxon>Eumalacostraca</taxon>
        <taxon>Peracarida</taxon>
        <taxon>Amphipoda</taxon>
        <taxon>Senticaudata</taxon>
        <taxon>Talitrida</taxon>
        <taxon>Talitroidea</taxon>
        <taxon>Hyalellidae</taxon>
        <taxon>Hyalella</taxon>
    </lineage>
</organism>
<protein>
    <recommendedName>
        <fullName evidence="3">Chitin-binding type-2 domain-containing protein</fullName>
    </recommendedName>
</protein>
<feature type="region of interest" description="Disordered" evidence="1">
    <location>
        <begin position="146"/>
        <end position="244"/>
    </location>
</feature>
<reference evidence="4" key="2">
    <citation type="journal article" date="2018" name="Environ. Sci. Technol.">
        <title>The Toxicogenome of Hyalella azteca: A Model for Sediment Ecotoxicology and Evolutionary Toxicology.</title>
        <authorList>
            <person name="Poynton H.C."/>
            <person name="Hasenbein S."/>
            <person name="Benoit J.B."/>
            <person name="Sepulveda M.S."/>
            <person name="Poelchau M.F."/>
            <person name="Hughes D.S.T."/>
            <person name="Murali S.C."/>
            <person name="Chen S."/>
            <person name="Glastad K.M."/>
            <person name="Goodisman M.A.D."/>
            <person name="Werren J.H."/>
            <person name="Vineis J.H."/>
            <person name="Bowen J.L."/>
            <person name="Friedrich M."/>
            <person name="Jones J."/>
            <person name="Robertson H.M."/>
            <person name="Feyereisen R."/>
            <person name="Mechler-Hickson A."/>
            <person name="Mathers N."/>
            <person name="Lee C.E."/>
            <person name="Colbourne J.K."/>
            <person name="Biales A."/>
            <person name="Johnston J.S."/>
            <person name="Wellborn G.A."/>
            <person name="Rosendale A.J."/>
            <person name="Cridge A.G."/>
            <person name="Munoz-Torres M.C."/>
            <person name="Bain P.A."/>
            <person name="Manny A.R."/>
            <person name="Major K.M."/>
            <person name="Lambert F.N."/>
            <person name="Vulpe C.D."/>
            <person name="Tuck P."/>
            <person name="Blalock B.J."/>
            <person name="Lin Y.Y."/>
            <person name="Smith M.E."/>
            <person name="Ochoa-Acuna H."/>
            <person name="Chen M.M."/>
            <person name="Childers C.P."/>
            <person name="Qu J."/>
            <person name="Dugan S."/>
            <person name="Lee S.L."/>
            <person name="Chao H."/>
            <person name="Dinh H."/>
            <person name="Han Y."/>
            <person name="Doddapaneni H."/>
            <person name="Worley K.C."/>
            <person name="Muzny D.M."/>
            <person name="Gibbs R.A."/>
            <person name="Richards S."/>
        </authorList>
    </citation>
    <scope>NUCLEOTIDE SEQUENCE</scope>
    <source>
        <strain evidence="4">HAZT.00-mixed</strain>
        <tissue evidence="4">Whole organism</tissue>
    </source>
</reference>
<evidence type="ECO:0000256" key="1">
    <source>
        <dbReference type="SAM" id="MobiDB-lite"/>
    </source>
</evidence>
<dbReference type="Pfam" id="PF01607">
    <property type="entry name" value="CBM_14"/>
    <property type="match status" value="1"/>
</dbReference>
<feature type="domain" description="Chitin-binding type-2" evidence="3">
    <location>
        <begin position="69"/>
        <end position="124"/>
    </location>
</feature>
<reference evidence="4" key="1">
    <citation type="submission" date="2014-08" db="EMBL/GenBank/DDBJ databases">
        <authorList>
            <person name="Murali S."/>
            <person name="Richards S."/>
            <person name="Bandaranaike D."/>
            <person name="Bellair M."/>
            <person name="Blankenburg K."/>
            <person name="Chao H."/>
            <person name="Dinh H."/>
            <person name="Doddapaneni H."/>
            <person name="Dugan-Rocha S."/>
            <person name="Elkadiri S."/>
            <person name="Gnanaolivu R."/>
            <person name="Hughes D."/>
            <person name="Lee S."/>
            <person name="Li M."/>
            <person name="Ming W."/>
            <person name="Munidasa M."/>
            <person name="Muniz J."/>
            <person name="Nguyen L."/>
            <person name="Osuji N."/>
            <person name="Pu L.-L."/>
            <person name="Puazo M."/>
            <person name="Skinner E."/>
            <person name="Qu C."/>
            <person name="Quiroz J."/>
            <person name="Raj R."/>
            <person name="Weissenberger G."/>
            <person name="Xin Y."/>
            <person name="Zou X."/>
            <person name="Han Y."/>
            <person name="Worley K."/>
            <person name="Muzny D."/>
            <person name="Gibbs R."/>
        </authorList>
    </citation>
    <scope>NUCLEOTIDE SEQUENCE</scope>
    <source>
        <strain evidence="4">HAZT.00-mixed</strain>
        <tissue evidence="4">Whole organism</tissue>
    </source>
</reference>
<sequence length="244" mass="24491">MQQRQWWWLLLGAMTAGALGASVPHMHGPSAGEAAKFDPALYKIAPFLYDLRYHPYASLPASERTGALDPHCPQANGLFPHPRDCGLFISCAHGRGCVMECPATLQFNSTLSICMYQWMVQCTLDASVDVKDWPLPRSCADIVASGQTPAPVPGPAAVSHRPPNPLFPAPCTCPQGGDLGRPHGPGGPGGSVGPEGPGGSVGPGGPGGSIGPGGPGGSIGPGGPGGSIGPGGPGGSIGPGEIGR</sequence>
<evidence type="ECO:0000256" key="2">
    <source>
        <dbReference type="SAM" id="SignalP"/>
    </source>
</evidence>
<keyword evidence="2" id="KW-0732">Signal</keyword>
<gene>
    <name evidence="4" type="ORF">HAZT_HAZT002147</name>
</gene>
<name>A0A6A0H2V4_HYAAZ</name>
<dbReference type="EMBL" id="JQDR03009630">
    <property type="protein sequence ID" value="KAA0195430.1"/>
    <property type="molecule type" value="Genomic_DNA"/>
</dbReference>
<dbReference type="GO" id="GO:0008061">
    <property type="term" value="F:chitin binding"/>
    <property type="evidence" value="ECO:0007669"/>
    <property type="project" value="InterPro"/>
</dbReference>
<comment type="caution">
    <text evidence="4">The sequence shown here is derived from an EMBL/GenBank/DDBJ whole genome shotgun (WGS) entry which is preliminary data.</text>
</comment>
<dbReference type="SUPFAM" id="SSF57625">
    <property type="entry name" value="Invertebrate chitin-binding proteins"/>
    <property type="match status" value="1"/>
</dbReference>
<dbReference type="SMART" id="SM00494">
    <property type="entry name" value="ChtBD2"/>
    <property type="match status" value="1"/>
</dbReference>
<evidence type="ECO:0000313" key="4">
    <source>
        <dbReference type="EMBL" id="KAA0195430.1"/>
    </source>
</evidence>
<dbReference type="PROSITE" id="PS50940">
    <property type="entry name" value="CHIT_BIND_II"/>
    <property type="match status" value="1"/>
</dbReference>
<dbReference type="AlphaFoldDB" id="A0A6A0H2V4"/>
<evidence type="ECO:0000259" key="3">
    <source>
        <dbReference type="PROSITE" id="PS50940"/>
    </source>
</evidence>
<reference evidence="4" key="3">
    <citation type="submission" date="2019-06" db="EMBL/GenBank/DDBJ databases">
        <authorList>
            <person name="Poynton C."/>
            <person name="Hasenbein S."/>
            <person name="Benoit J.B."/>
            <person name="Sepulveda M.S."/>
            <person name="Poelchau M.F."/>
            <person name="Murali S.C."/>
            <person name="Chen S."/>
            <person name="Glastad K.M."/>
            <person name="Werren J.H."/>
            <person name="Vineis J.H."/>
            <person name="Bowen J.L."/>
            <person name="Friedrich M."/>
            <person name="Jones J."/>
            <person name="Robertson H.M."/>
            <person name="Feyereisen R."/>
            <person name="Mechler-Hickson A."/>
            <person name="Mathers N."/>
            <person name="Lee C.E."/>
            <person name="Colbourne J.K."/>
            <person name="Biales A."/>
            <person name="Johnston J.S."/>
            <person name="Wellborn G.A."/>
            <person name="Rosendale A.J."/>
            <person name="Cridge A.G."/>
            <person name="Munoz-Torres M.C."/>
            <person name="Bain P.A."/>
            <person name="Manny A.R."/>
            <person name="Major K.M."/>
            <person name="Lambert F.N."/>
            <person name="Vulpe C.D."/>
            <person name="Tuck P."/>
            <person name="Blalock B.J."/>
            <person name="Lin Y.-Y."/>
            <person name="Smith M.E."/>
            <person name="Ochoa-Acuna H."/>
            <person name="Chen M.-J.M."/>
            <person name="Childers C.P."/>
            <person name="Qu J."/>
            <person name="Dugan S."/>
            <person name="Lee S.L."/>
            <person name="Chao H."/>
            <person name="Dinh H."/>
            <person name="Han Y."/>
            <person name="Doddapaneni H."/>
            <person name="Worley K.C."/>
            <person name="Muzny D.M."/>
            <person name="Gibbs R.A."/>
            <person name="Richards S."/>
        </authorList>
    </citation>
    <scope>NUCLEOTIDE SEQUENCE</scope>
    <source>
        <strain evidence="4">HAZT.00-mixed</strain>
        <tissue evidence="4">Whole organism</tissue>
    </source>
</reference>
<dbReference type="Proteomes" id="UP000711488">
    <property type="component" value="Unassembled WGS sequence"/>
</dbReference>
<feature type="compositionally biased region" description="Gly residues" evidence="1">
    <location>
        <begin position="177"/>
        <end position="244"/>
    </location>
</feature>
<proteinExistence type="predicted"/>
<feature type="chain" id="PRO_5025375017" description="Chitin-binding type-2 domain-containing protein" evidence="2">
    <location>
        <begin position="21"/>
        <end position="244"/>
    </location>
</feature>
<dbReference type="Gene3D" id="2.170.140.10">
    <property type="entry name" value="Chitin binding domain"/>
    <property type="match status" value="1"/>
</dbReference>
<dbReference type="GO" id="GO:0005576">
    <property type="term" value="C:extracellular region"/>
    <property type="evidence" value="ECO:0007669"/>
    <property type="project" value="InterPro"/>
</dbReference>
<feature type="signal peptide" evidence="2">
    <location>
        <begin position="1"/>
        <end position="20"/>
    </location>
</feature>
<accession>A0A6A0H2V4</accession>
<dbReference type="InterPro" id="IPR036508">
    <property type="entry name" value="Chitin-bd_dom_sf"/>
</dbReference>